<proteinExistence type="predicted"/>
<evidence type="ECO:0000256" key="1">
    <source>
        <dbReference type="SAM" id="MobiDB-lite"/>
    </source>
</evidence>
<reference evidence="3 4" key="1">
    <citation type="journal article" date="2024" name="IMA Fungus">
        <title>Apiospora arundinis, a panoply of carbohydrate-active enzymes and secondary metabolites.</title>
        <authorList>
            <person name="Sorensen T."/>
            <person name="Petersen C."/>
            <person name="Muurmann A.T."/>
            <person name="Christiansen J.V."/>
            <person name="Brundto M.L."/>
            <person name="Overgaard C.K."/>
            <person name="Boysen A.T."/>
            <person name="Wollenberg R.D."/>
            <person name="Larsen T.O."/>
            <person name="Sorensen J.L."/>
            <person name="Nielsen K.L."/>
            <person name="Sondergaard T.E."/>
        </authorList>
    </citation>
    <scope>NUCLEOTIDE SEQUENCE [LARGE SCALE GENOMIC DNA]</scope>
    <source>
        <strain evidence="3 4">AAU 773</strain>
    </source>
</reference>
<accession>A0ABR2I842</accession>
<dbReference type="InterPro" id="IPR053185">
    <property type="entry name" value="SET_domain_protein"/>
</dbReference>
<organism evidence="3 4">
    <name type="scientific">Apiospora arundinis</name>
    <dbReference type="NCBI Taxonomy" id="335852"/>
    <lineage>
        <taxon>Eukaryota</taxon>
        <taxon>Fungi</taxon>
        <taxon>Dikarya</taxon>
        <taxon>Ascomycota</taxon>
        <taxon>Pezizomycotina</taxon>
        <taxon>Sordariomycetes</taxon>
        <taxon>Xylariomycetidae</taxon>
        <taxon>Amphisphaeriales</taxon>
        <taxon>Apiosporaceae</taxon>
        <taxon>Apiospora</taxon>
    </lineage>
</organism>
<dbReference type="PANTHER" id="PTHR47332">
    <property type="entry name" value="SET DOMAIN-CONTAINING PROTEIN 5"/>
    <property type="match status" value="1"/>
</dbReference>
<dbReference type="EMBL" id="JAPCWZ010000006">
    <property type="protein sequence ID" value="KAK8859178.1"/>
    <property type="molecule type" value="Genomic_DNA"/>
</dbReference>
<evidence type="ECO:0000313" key="3">
    <source>
        <dbReference type="EMBL" id="KAK8859178.1"/>
    </source>
</evidence>
<feature type="compositionally biased region" description="Acidic residues" evidence="1">
    <location>
        <begin position="354"/>
        <end position="372"/>
    </location>
</feature>
<feature type="domain" description="SET" evidence="2">
    <location>
        <begin position="8"/>
        <end position="192"/>
    </location>
</feature>
<sequence>MSDPEENPDIRLSPACTARFLGAAKGYGVVATRDIKNGEFILRDIATITVDDEDTFSEKAQEAINQQYENLSNADQDKFDKLHFYTADKNRAYIEQRSAAVSSEEERQEFLTRYERVMTFATNCFDVTASKTEAGLFLQGSRFNHSCLPSAEYNVFRSRGRLPEGAPLPPVRWECYAVRDIAQGEEITLGYNFRLLSRERRRRALENCWGFPCGCEVCDLDGPDEGRLSREYDCNLRDLRKDERFWHETPWVHREWDKDALEAHLARLEDRLAICRANSIQEGVWKNLELASKFCAALWYRTDQKNDEYLRKWREYLQEARWGVCHRSMLEAELGGDWDLLAAECLEKGRPDPDEIWTDTESDGGLDEWEVK</sequence>
<dbReference type="PROSITE" id="PS50280">
    <property type="entry name" value="SET"/>
    <property type="match status" value="1"/>
</dbReference>
<dbReference type="Gene3D" id="2.170.270.10">
    <property type="entry name" value="SET domain"/>
    <property type="match status" value="1"/>
</dbReference>
<dbReference type="InterPro" id="IPR046341">
    <property type="entry name" value="SET_dom_sf"/>
</dbReference>
<evidence type="ECO:0000313" key="4">
    <source>
        <dbReference type="Proteomes" id="UP001390339"/>
    </source>
</evidence>
<feature type="region of interest" description="Disordered" evidence="1">
    <location>
        <begin position="351"/>
        <end position="372"/>
    </location>
</feature>
<dbReference type="SMART" id="SM00317">
    <property type="entry name" value="SET"/>
    <property type="match status" value="1"/>
</dbReference>
<dbReference type="SUPFAM" id="SSF82199">
    <property type="entry name" value="SET domain"/>
    <property type="match status" value="1"/>
</dbReference>
<dbReference type="Proteomes" id="UP001390339">
    <property type="component" value="Unassembled WGS sequence"/>
</dbReference>
<dbReference type="PANTHER" id="PTHR47332:SF4">
    <property type="entry name" value="SET DOMAIN-CONTAINING PROTEIN 5"/>
    <property type="match status" value="1"/>
</dbReference>
<name>A0ABR2I842_9PEZI</name>
<comment type="caution">
    <text evidence="3">The sequence shown here is derived from an EMBL/GenBank/DDBJ whole genome shotgun (WGS) entry which is preliminary data.</text>
</comment>
<gene>
    <name evidence="3" type="ORF">PGQ11_009912</name>
</gene>
<keyword evidence="4" id="KW-1185">Reference proteome</keyword>
<dbReference type="InterPro" id="IPR001214">
    <property type="entry name" value="SET_dom"/>
</dbReference>
<evidence type="ECO:0000259" key="2">
    <source>
        <dbReference type="PROSITE" id="PS50280"/>
    </source>
</evidence>
<protein>
    <recommendedName>
        <fullName evidence="2">SET domain-containing protein</fullName>
    </recommendedName>
</protein>
<dbReference type="Pfam" id="PF00856">
    <property type="entry name" value="SET"/>
    <property type="match status" value="1"/>
</dbReference>